<dbReference type="AlphaFoldDB" id="A0A4P6JMI4"/>
<dbReference type="InterPro" id="IPR017441">
    <property type="entry name" value="Protein_kinase_ATP_BS"/>
</dbReference>
<reference evidence="10 11" key="1">
    <citation type="submission" date="2019-01" db="EMBL/GenBank/DDBJ databases">
        <title>Ktedonosporobacter rubrisoli SCAWS-G2.</title>
        <authorList>
            <person name="Huang Y."/>
            <person name="Yan B."/>
        </authorList>
    </citation>
    <scope>NUCLEOTIDE SEQUENCE [LARGE SCALE GENOMIC DNA]</scope>
    <source>
        <strain evidence="10 11">SCAWS-G2</strain>
    </source>
</reference>
<dbReference type="InterPro" id="IPR011009">
    <property type="entry name" value="Kinase-like_dom_sf"/>
</dbReference>
<evidence type="ECO:0000256" key="4">
    <source>
        <dbReference type="ARBA" id="ARBA00022777"/>
    </source>
</evidence>
<dbReference type="Gene3D" id="2.60.260.20">
    <property type="entry name" value="Urease metallochaperone UreE, N-terminal domain"/>
    <property type="match status" value="1"/>
</dbReference>
<dbReference type="RefSeq" id="WP_129887235.1">
    <property type="nucleotide sequence ID" value="NZ_CP035758.1"/>
</dbReference>
<keyword evidence="11" id="KW-1185">Reference proteome</keyword>
<keyword evidence="2" id="KW-0808">Transferase</keyword>
<dbReference type="GO" id="GO:0006457">
    <property type="term" value="P:protein folding"/>
    <property type="evidence" value="ECO:0007669"/>
    <property type="project" value="InterPro"/>
</dbReference>
<dbReference type="InterPro" id="IPR000719">
    <property type="entry name" value="Prot_kinase_dom"/>
</dbReference>
<accession>A0A4P6JMI4</accession>
<dbReference type="GO" id="GO:0005524">
    <property type="term" value="F:ATP binding"/>
    <property type="evidence" value="ECO:0007669"/>
    <property type="project" value="UniProtKB-UniRule"/>
</dbReference>
<evidence type="ECO:0000256" key="8">
    <source>
        <dbReference type="SAM" id="Phobius"/>
    </source>
</evidence>
<dbReference type="EMBL" id="CP035758">
    <property type="protein sequence ID" value="QBD76444.1"/>
    <property type="molecule type" value="Genomic_DNA"/>
</dbReference>
<dbReference type="EC" id="2.7.11.1" evidence="1"/>
<dbReference type="CDD" id="cd14014">
    <property type="entry name" value="STKc_PknB_like"/>
    <property type="match status" value="1"/>
</dbReference>
<dbReference type="Gene3D" id="1.10.510.10">
    <property type="entry name" value="Transferase(Phosphotransferase) domain 1"/>
    <property type="match status" value="1"/>
</dbReference>
<dbReference type="PROSITE" id="PS50011">
    <property type="entry name" value="PROTEIN_KINASE_DOM"/>
    <property type="match status" value="1"/>
</dbReference>
<keyword evidence="8" id="KW-0812">Transmembrane</keyword>
<keyword evidence="5 6" id="KW-0067">ATP-binding</keyword>
<evidence type="ECO:0000256" key="2">
    <source>
        <dbReference type="ARBA" id="ARBA00022679"/>
    </source>
</evidence>
<name>A0A4P6JMI4_KTERU</name>
<evidence type="ECO:0000313" key="10">
    <source>
        <dbReference type="EMBL" id="QBD76444.1"/>
    </source>
</evidence>
<dbReference type="InterPro" id="IPR008971">
    <property type="entry name" value="HSP40/DnaJ_pept-bd"/>
</dbReference>
<feature type="domain" description="Protein kinase" evidence="9">
    <location>
        <begin position="11"/>
        <end position="282"/>
    </location>
</feature>
<keyword evidence="8" id="KW-0472">Membrane</keyword>
<dbReference type="SUPFAM" id="SSF49493">
    <property type="entry name" value="HSP40/DnaJ peptide-binding domain"/>
    <property type="match status" value="1"/>
</dbReference>
<proteinExistence type="predicted"/>
<dbReference type="GO" id="GO:0004674">
    <property type="term" value="F:protein serine/threonine kinase activity"/>
    <property type="evidence" value="ECO:0007669"/>
    <property type="project" value="UniProtKB-EC"/>
</dbReference>
<dbReference type="Gene3D" id="3.30.200.20">
    <property type="entry name" value="Phosphorylase Kinase, domain 1"/>
    <property type="match status" value="1"/>
</dbReference>
<evidence type="ECO:0000256" key="1">
    <source>
        <dbReference type="ARBA" id="ARBA00012513"/>
    </source>
</evidence>
<keyword evidence="8" id="KW-1133">Transmembrane helix</keyword>
<dbReference type="PROSITE" id="PS00108">
    <property type="entry name" value="PROTEIN_KINASE_ST"/>
    <property type="match status" value="1"/>
</dbReference>
<sequence length="516" mass="55358">MPLEGQHLGHYRLLRLLGSGGMGEVYLAEDARIGQHVAIKLIRAEGIANPQSAGEAARLFEREAKAIARLDHPNILPLYAYGEETLGETLLSYLVMPYRKEGTLASWLRSRGKAIPLLSAEVSPLLQQAAAALQHAHQQHVLHQDIKPTNFLIREREDSPDRPDLLLSDFGIAKLMSATASASQSVRGTPTYMPPEQWDGYPVAASDQYALAIMVYELLVGRPPFVGNPGQVMRQHYLTSPPAPSELARQLSSAIDAVLLRALAKQPDERFADVLAFARAFEEAMQSEGDLQATLAISQAEAENGTTRMLTLPGGRQVSVAVPAGVSDGTTLRLQGQGMPYYPGGPIGTLALTIAIHAEANAARYPQEGIAPIVSTPRLNTRPSSIENPGVLKTASAPKGDQEPKPATFDTSESTPTVLANAETALLREETTPVRHTPQPVEMARPAIPPAWRSEEAGKPVKSAKPAILRLLVLVALVVLVIAALVGGIYWLTSPHSRGCAYPAGTPPSAVSQYCQ</sequence>
<dbReference type="KEGG" id="kbs:EPA93_10645"/>
<keyword evidence="4" id="KW-0418">Kinase</keyword>
<evidence type="ECO:0000313" key="11">
    <source>
        <dbReference type="Proteomes" id="UP000290365"/>
    </source>
</evidence>
<dbReference type="GO" id="GO:0051082">
    <property type="term" value="F:unfolded protein binding"/>
    <property type="evidence" value="ECO:0007669"/>
    <property type="project" value="InterPro"/>
</dbReference>
<evidence type="ECO:0000259" key="9">
    <source>
        <dbReference type="PROSITE" id="PS50011"/>
    </source>
</evidence>
<dbReference type="Proteomes" id="UP000290365">
    <property type="component" value="Chromosome"/>
</dbReference>
<evidence type="ECO:0000256" key="5">
    <source>
        <dbReference type="ARBA" id="ARBA00022840"/>
    </source>
</evidence>
<dbReference type="Pfam" id="PF01556">
    <property type="entry name" value="DnaJ_C"/>
    <property type="match status" value="1"/>
</dbReference>
<feature type="transmembrane region" description="Helical" evidence="8">
    <location>
        <begin position="468"/>
        <end position="492"/>
    </location>
</feature>
<dbReference type="SMART" id="SM00220">
    <property type="entry name" value="S_TKc"/>
    <property type="match status" value="1"/>
</dbReference>
<dbReference type="PANTHER" id="PTHR43289:SF6">
    <property type="entry name" value="SERINE_THREONINE-PROTEIN KINASE NEKL-3"/>
    <property type="match status" value="1"/>
</dbReference>
<feature type="binding site" evidence="6">
    <location>
        <position position="40"/>
    </location>
    <ligand>
        <name>ATP</name>
        <dbReference type="ChEBI" id="CHEBI:30616"/>
    </ligand>
</feature>
<evidence type="ECO:0000256" key="7">
    <source>
        <dbReference type="SAM" id="MobiDB-lite"/>
    </source>
</evidence>
<evidence type="ECO:0000256" key="3">
    <source>
        <dbReference type="ARBA" id="ARBA00022741"/>
    </source>
</evidence>
<dbReference type="SUPFAM" id="SSF56112">
    <property type="entry name" value="Protein kinase-like (PK-like)"/>
    <property type="match status" value="1"/>
</dbReference>
<dbReference type="PROSITE" id="PS00107">
    <property type="entry name" value="PROTEIN_KINASE_ATP"/>
    <property type="match status" value="1"/>
</dbReference>
<feature type="region of interest" description="Disordered" evidence="7">
    <location>
        <begin position="380"/>
        <end position="416"/>
    </location>
</feature>
<organism evidence="10 11">
    <name type="scientific">Ktedonosporobacter rubrisoli</name>
    <dbReference type="NCBI Taxonomy" id="2509675"/>
    <lineage>
        <taxon>Bacteria</taxon>
        <taxon>Bacillati</taxon>
        <taxon>Chloroflexota</taxon>
        <taxon>Ktedonobacteria</taxon>
        <taxon>Ktedonobacterales</taxon>
        <taxon>Ktedonosporobacteraceae</taxon>
        <taxon>Ktedonosporobacter</taxon>
    </lineage>
</organism>
<dbReference type="Pfam" id="PF00069">
    <property type="entry name" value="Pkinase"/>
    <property type="match status" value="1"/>
</dbReference>
<evidence type="ECO:0000256" key="6">
    <source>
        <dbReference type="PROSITE-ProRule" id="PRU10141"/>
    </source>
</evidence>
<dbReference type="OrthoDB" id="883741at2"/>
<dbReference type="InterPro" id="IPR008271">
    <property type="entry name" value="Ser/Thr_kinase_AS"/>
</dbReference>
<keyword evidence="3 6" id="KW-0547">Nucleotide-binding</keyword>
<dbReference type="InterPro" id="IPR002939">
    <property type="entry name" value="DnaJ_C"/>
</dbReference>
<dbReference type="PANTHER" id="PTHR43289">
    <property type="entry name" value="MITOGEN-ACTIVATED PROTEIN KINASE KINASE KINASE 20-RELATED"/>
    <property type="match status" value="1"/>
</dbReference>
<gene>
    <name evidence="10" type="ORF">EPA93_10645</name>
</gene>
<protein>
    <recommendedName>
        <fullName evidence="1">non-specific serine/threonine protein kinase</fullName>
        <ecNumber evidence="1">2.7.11.1</ecNumber>
    </recommendedName>
</protein>